<dbReference type="AlphaFoldDB" id="A0A3B0W0X4"/>
<name>A0A3B0W0X4_9ZZZZ</name>
<keyword evidence="5 8" id="KW-0808">Transferase</keyword>
<comment type="catalytic activity">
    <reaction evidence="6">
        <text>D-arabinose 5-phosphate + phosphoenolpyruvate + H2O = 3-deoxy-alpha-D-manno-2-octulosonate-8-phosphate + phosphate</text>
        <dbReference type="Rhea" id="RHEA:14053"/>
        <dbReference type="ChEBI" id="CHEBI:15377"/>
        <dbReference type="ChEBI" id="CHEBI:43474"/>
        <dbReference type="ChEBI" id="CHEBI:57693"/>
        <dbReference type="ChEBI" id="CHEBI:58702"/>
        <dbReference type="ChEBI" id="CHEBI:85985"/>
        <dbReference type="EC" id="2.5.1.55"/>
    </reaction>
</comment>
<dbReference type="NCBIfam" id="NF003543">
    <property type="entry name" value="PRK05198.1"/>
    <property type="match status" value="1"/>
</dbReference>
<evidence type="ECO:0000256" key="3">
    <source>
        <dbReference type="ARBA" id="ARBA00012693"/>
    </source>
</evidence>
<evidence type="ECO:0000256" key="4">
    <source>
        <dbReference type="ARBA" id="ARBA00022490"/>
    </source>
</evidence>
<comment type="similarity">
    <text evidence="2">Belongs to the KdsA family.</text>
</comment>
<evidence type="ECO:0000256" key="2">
    <source>
        <dbReference type="ARBA" id="ARBA00010499"/>
    </source>
</evidence>
<evidence type="ECO:0000256" key="5">
    <source>
        <dbReference type="ARBA" id="ARBA00022679"/>
    </source>
</evidence>
<dbReference type="Pfam" id="PF00793">
    <property type="entry name" value="DAHP_synth_1"/>
    <property type="match status" value="1"/>
</dbReference>
<dbReference type="InterPro" id="IPR006269">
    <property type="entry name" value="KDO8P_synthase"/>
</dbReference>
<gene>
    <name evidence="8" type="ORF">MNBD_DELTA02-763</name>
</gene>
<dbReference type="SUPFAM" id="SSF51569">
    <property type="entry name" value="Aldolase"/>
    <property type="match status" value="1"/>
</dbReference>
<proteinExistence type="inferred from homology"/>
<dbReference type="PANTHER" id="PTHR21057">
    <property type="entry name" value="PHOSPHO-2-DEHYDRO-3-DEOXYHEPTONATE ALDOLASE"/>
    <property type="match status" value="1"/>
</dbReference>
<dbReference type="GO" id="GO:0005737">
    <property type="term" value="C:cytoplasm"/>
    <property type="evidence" value="ECO:0007669"/>
    <property type="project" value="UniProtKB-SubCell"/>
</dbReference>
<accession>A0A3B0W0X4</accession>
<dbReference type="NCBIfam" id="TIGR01362">
    <property type="entry name" value="KDO8P_synth"/>
    <property type="match status" value="1"/>
</dbReference>
<organism evidence="8">
    <name type="scientific">hydrothermal vent metagenome</name>
    <dbReference type="NCBI Taxonomy" id="652676"/>
    <lineage>
        <taxon>unclassified sequences</taxon>
        <taxon>metagenomes</taxon>
        <taxon>ecological metagenomes</taxon>
    </lineage>
</organism>
<evidence type="ECO:0000256" key="6">
    <source>
        <dbReference type="ARBA" id="ARBA00049112"/>
    </source>
</evidence>
<reference evidence="8" key="1">
    <citation type="submission" date="2018-06" db="EMBL/GenBank/DDBJ databases">
        <authorList>
            <person name="Zhirakovskaya E."/>
        </authorList>
    </citation>
    <scope>NUCLEOTIDE SEQUENCE</scope>
</reference>
<dbReference type="EC" id="2.5.1.55" evidence="3"/>
<evidence type="ECO:0000256" key="1">
    <source>
        <dbReference type="ARBA" id="ARBA00004496"/>
    </source>
</evidence>
<evidence type="ECO:0000313" key="8">
    <source>
        <dbReference type="EMBL" id="VAW38226.1"/>
    </source>
</evidence>
<dbReference type="GO" id="GO:0008676">
    <property type="term" value="F:3-deoxy-8-phosphooctulonate synthase activity"/>
    <property type="evidence" value="ECO:0007669"/>
    <property type="project" value="UniProtKB-EC"/>
</dbReference>
<dbReference type="HAMAP" id="MF_00056">
    <property type="entry name" value="KDO8P_synth"/>
    <property type="match status" value="1"/>
</dbReference>
<protein>
    <recommendedName>
        <fullName evidence="3">3-deoxy-8-phosphooctulonate synthase</fullName>
        <ecNumber evidence="3">2.5.1.55</ecNumber>
    </recommendedName>
</protein>
<dbReference type="InterPro" id="IPR006218">
    <property type="entry name" value="DAHP1/KDSA"/>
</dbReference>
<dbReference type="InterPro" id="IPR013785">
    <property type="entry name" value="Aldolase_TIM"/>
</dbReference>
<evidence type="ECO:0000259" key="7">
    <source>
        <dbReference type="Pfam" id="PF00793"/>
    </source>
</evidence>
<feature type="domain" description="DAHP synthetase I/KDSA" evidence="7">
    <location>
        <begin position="11"/>
        <end position="271"/>
    </location>
</feature>
<keyword evidence="4" id="KW-0963">Cytoplasm</keyword>
<dbReference type="EMBL" id="UOEZ01000067">
    <property type="protein sequence ID" value="VAW38226.1"/>
    <property type="molecule type" value="Genomic_DNA"/>
</dbReference>
<dbReference type="Gene3D" id="3.20.20.70">
    <property type="entry name" value="Aldolase class I"/>
    <property type="match status" value="1"/>
</dbReference>
<comment type="subcellular location">
    <subcellularLocation>
        <location evidence="1">Cytoplasm</location>
    </subcellularLocation>
</comment>
<sequence>MPEMKKIKVGGVAFGGDSLALIAGPCVMEDEATVYNIIETLIEVTGRLGIPYVFKASFDKANRTSVDSERGPGMEAGLEFFRKLKDRYGVPLLTDVHSIEQCAPAAEVVDCLQIPAFLCRQTDLLIEAGRTGIPVNIKKGQFMAPAAMAEAVKKVASTGNDNVIITERGTSFGYNNLVVDYRALPLIRAGGYPLVFDATHSVQLPSANGNSSGGDREMVKYLARAAVAVGVDGLFMETHPDPSRALSDGPNSVALGDMEGLLSELKDLDSFVRERFCI</sequence>